<dbReference type="InParanoid" id="A0A0H2S0Z8"/>
<dbReference type="GO" id="GO:0051301">
    <property type="term" value="P:cell division"/>
    <property type="evidence" value="ECO:0007669"/>
    <property type="project" value="UniProtKB-UniRule"/>
</dbReference>
<keyword evidence="13" id="KW-1185">Reference proteome</keyword>
<organism evidence="12 13">
    <name type="scientific">Schizopora paradoxa</name>
    <dbReference type="NCBI Taxonomy" id="27342"/>
    <lineage>
        <taxon>Eukaryota</taxon>
        <taxon>Fungi</taxon>
        <taxon>Dikarya</taxon>
        <taxon>Basidiomycota</taxon>
        <taxon>Agaricomycotina</taxon>
        <taxon>Agaricomycetes</taxon>
        <taxon>Hymenochaetales</taxon>
        <taxon>Schizoporaceae</taxon>
        <taxon>Schizopora</taxon>
    </lineage>
</organism>
<feature type="coiled-coil region" evidence="11">
    <location>
        <begin position="97"/>
        <end position="124"/>
    </location>
</feature>
<evidence type="ECO:0000256" key="8">
    <source>
        <dbReference type="ARBA" id="ARBA00023306"/>
    </source>
</evidence>
<dbReference type="AlphaFoldDB" id="A0A0H2S0Z8"/>
<comment type="function">
    <text evidence="10">Acts as a component of the essential kinetochore-associated NDC80 complex, which is required for chromosome segregation and spindle checkpoint activity.</text>
</comment>
<sequence length="192" mass="21085">MSETLQDAIKILRELGPIFDPTEDYLTIVAAEEQMGHVAQVRQKEMDQVNTDLKALSRTLDTARVSSTRPPTIPSEEAHAKILNDLDAMRLSIAKSINDAEGVLTSKEAELAGLKDECLKLEASDPAAEHELDATALKLAFFKGLGFEPVTDKDGHVRKVLIRSQSGEVHCVSVDGRPREEQPNLLWQLASS</sequence>
<dbReference type="PANTHER" id="PTHR22142:SF2">
    <property type="entry name" value="KINETOCHORE PROTEIN SPC24"/>
    <property type="match status" value="1"/>
</dbReference>
<dbReference type="GO" id="GO:0005634">
    <property type="term" value="C:nucleus"/>
    <property type="evidence" value="ECO:0007669"/>
    <property type="project" value="UniProtKB-SubCell"/>
</dbReference>
<dbReference type="STRING" id="27342.A0A0H2S0Z8"/>
<dbReference type="OrthoDB" id="3344830at2759"/>
<dbReference type="FunCoup" id="A0A0H2S0Z8">
    <property type="interactions" value="41"/>
</dbReference>
<evidence type="ECO:0000256" key="7">
    <source>
        <dbReference type="ARBA" id="ARBA00023242"/>
    </source>
</evidence>
<comment type="subunit">
    <text evidence="10">Component of the NDC80 complex.</text>
</comment>
<evidence type="ECO:0000256" key="6">
    <source>
        <dbReference type="ARBA" id="ARBA00023054"/>
    </source>
</evidence>
<dbReference type="PANTHER" id="PTHR22142">
    <property type="match status" value="1"/>
</dbReference>
<keyword evidence="8 10" id="KW-0131">Cell cycle</keyword>
<keyword evidence="5 10" id="KW-0995">Kinetochore</keyword>
<gene>
    <name evidence="12" type="ORF">SCHPADRAFT_856279</name>
</gene>
<dbReference type="GO" id="GO:0008017">
    <property type="term" value="F:microtubule binding"/>
    <property type="evidence" value="ECO:0007669"/>
    <property type="project" value="TreeGrafter"/>
</dbReference>
<keyword evidence="7 10" id="KW-0539">Nucleus</keyword>
<dbReference type="Proteomes" id="UP000053477">
    <property type="component" value="Unassembled WGS sequence"/>
</dbReference>
<evidence type="ECO:0000256" key="11">
    <source>
        <dbReference type="SAM" id="Coils"/>
    </source>
</evidence>
<keyword evidence="2 10" id="KW-0158">Chromosome</keyword>
<keyword evidence="9 10" id="KW-0137">Centromere</keyword>
<evidence type="ECO:0000256" key="4">
    <source>
        <dbReference type="ARBA" id="ARBA00022776"/>
    </source>
</evidence>
<dbReference type="Pfam" id="PF08286">
    <property type="entry name" value="Spc24"/>
    <property type="match status" value="1"/>
</dbReference>
<comment type="subcellular location">
    <subcellularLocation>
        <location evidence="10">Nucleus</location>
    </subcellularLocation>
    <subcellularLocation>
        <location evidence="10">Chromosome</location>
        <location evidence="10">Centromere</location>
        <location evidence="10">Kinetochore</location>
    </subcellularLocation>
</comment>
<evidence type="ECO:0000313" key="12">
    <source>
        <dbReference type="EMBL" id="KLO10706.1"/>
    </source>
</evidence>
<dbReference type="GO" id="GO:0007059">
    <property type="term" value="P:chromosome segregation"/>
    <property type="evidence" value="ECO:0007669"/>
    <property type="project" value="TreeGrafter"/>
</dbReference>
<evidence type="ECO:0000256" key="10">
    <source>
        <dbReference type="RuleBase" id="RU368011"/>
    </source>
</evidence>
<proteinExistence type="inferred from homology"/>
<name>A0A0H2S0Z8_9AGAM</name>
<keyword evidence="4 10" id="KW-0498">Mitosis</keyword>
<comment type="similarity">
    <text evidence="1 10">Belongs to the SPC24 family.</text>
</comment>
<evidence type="ECO:0000256" key="2">
    <source>
        <dbReference type="ARBA" id="ARBA00022454"/>
    </source>
</evidence>
<dbReference type="CDD" id="cd11565">
    <property type="entry name" value="RWD_Spc24"/>
    <property type="match status" value="1"/>
</dbReference>
<evidence type="ECO:0000256" key="3">
    <source>
        <dbReference type="ARBA" id="ARBA00022618"/>
    </source>
</evidence>
<evidence type="ECO:0000256" key="9">
    <source>
        <dbReference type="ARBA" id="ARBA00023328"/>
    </source>
</evidence>
<protein>
    <recommendedName>
        <fullName evidence="10">Kinetochore protein Spc24</fullName>
    </recommendedName>
</protein>
<keyword evidence="6 11" id="KW-0175">Coiled coil</keyword>
<keyword evidence="3 10" id="KW-0132">Cell division</keyword>
<dbReference type="EMBL" id="KQ086019">
    <property type="protein sequence ID" value="KLO10706.1"/>
    <property type="molecule type" value="Genomic_DNA"/>
</dbReference>
<evidence type="ECO:0000256" key="5">
    <source>
        <dbReference type="ARBA" id="ARBA00022838"/>
    </source>
</evidence>
<reference evidence="12 13" key="1">
    <citation type="submission" date="2015-04" db="EMBL/GenBank/DDBJ databases">
        <title>Complete genome sequence of Schizopora paradoxa KUC8140, a cosmopolitan wood degrader in East Asia.</title>
        <authorList>
            <consortium name="DOE Joint Genome Institute"/>
            <person name="Min B."/>
            <person name="Park H."/>
            <person name="Jang Y."/>
            <person name="Kim J.-J."/>
            <person name="Kim K.H."/>
            <person name="Pangilinan J."/>
            <person name="Lipzen A."/>
            <person name="Riley R."/>
            <person name="Grigoriev I.V."/>
            <person name="Spatafora J.W."/>
            <person name="Choi I.-G."/>
        </authorList>
    </citation>
    <scope>NUCLEOTIDE SEQUENCE [LARGE SCALE GENOMIC DNA]</scope>
    <source>
        <strain evidence="12 13">KUC8140</strain>
    </source>
</reference>
<dbReference type="GO" id="GO:0031262">
    <property type="term" value="C:Ndc80 complex"/>
    <property type="evidence" value="ECO:0007669"/>
    <property type="project" value="TreeGrafter"/>
</dbReference>
<accession>A0A0H2S0Z8</accession>
<dbReference type="InterPro" id="IPR013252">
    <property type="entry name" value="Ndc80_Spc24"/>
</dbReference>
<evidence type="ECO:0000313" key="13">
    <source>
        <dbReference type="Proteomes" id="UP000053477"/>
    </source>
</evidence>
<evidence type="ECO:0000256" key="1">
    <source>
        <dbReference type="ARBA" id="ARBA00007804"/>
    </source>
</evidence>